<comment type="caution">
    <text evidence="1">The sequence shown here is derived from an EMBL/GenBank/DDBJ whole genome shotgun (WGS) entry which is preliminary data.</text>
</comment>
<feature type="non-terminal residue" evidence="1">
    <location>
        <position position="1"/>
    </location>
</feature>
<keyword evidence="2" id="KW-1185">Reference proteome</keyword>
<organism evidence="1 2">
    <name type="scientific">Streptomyces exfoliatus</name>
    <name type="common">Streptomyces hydrogenans</name>
    <dbReference type="NCBI Taxonomy" id="1905"/>
    <lineage>
        <taxon>Bacteria</taxon>
        <taxon>Bacillati</taxon>
        <taxon>Actinomycetota</taxon>
        <taxon>Actinomycetes</taxon>
        <taxon>Kitasatosporales</taxon>
        <taxon>Streptomycetaceae</taxon>
        <taxon>Streptomyces</taxon>
    </lineage>
</organism>
<evidence type="ECO:0000313" key="2">
    <source>
        <dbReference type="Proteomes" id="UP001551210"/>
    </source>
</evidence>
<name>A0ABV3D8C3_STREX</name>
<dbReference type="EMBL" id="JBEZAM010000089">
    <property type="protein sequence ID" value="MEU7297963.1"/>
    <property type="molecule type" value="Genomic_DNA"/>
</dbReference>
<dbReference type="RefSeq" id="WP_359216236.1">
    <property type="nucleotide sequence ID" value="NZ_JBEZAM010000089.1"/>
</dbReference>
<gene>
    <name evidence="1" type="ORF">AB0A76_33010</name>
</gene>
<dbReference type="Proteomes" id="UP001551210">
    <property type="component" value="Unassembled WGS sequence"/>
</dbReference>
<protein>
    <submittedName>
        <fullName evidence="1">Uncharacterized protein</fullName>
    </submittedName>
</protein>
<evidence type="ECO:0000313" key="1">
    <source>
        <dbReference type="EMBL" id="MEU7297963.1"/>
    </source>
</evidence>
<accession>A0ABV3D8C3</accession>
<reference evidence="1 2" key="1">
    <citation type="submission" date="2024-06" db="EMBL/GenBank/DDBJ databases">
        <title>The Natural Products Discovery Center: Release of the First 8490 Sequenced Strains for Exploring Actinobacteria Biosynthetic Diversity.</title>
        <authorList>
            <person name="Kalkreuter E."/>
            <person name="Kautsar S.A."/>
            <person name="Yang D."/>
            <person name="Bader C.D."/>
            <person name="Teijaro C.N."/>
            <person name="Fluegel L."/>
            <person name="Davis C.M."/>
            <person name="Simpson J.R."/>
            <person name="Lauterbach L."/>
            <person name="Steele A.D."/>
            <person name="Gui C."/>
            <person name="Meng S."/>
            <person name="Li G."/>
            <person name="Viehrig K."/>
            <person name="Ye F."/>
            <person name="Su P."/>
            <person name="Kiefer A.F."/>
            <person name="Nichols A."/>
            <person name="Cepeda A.J."/>
            <person name="Yan W."/>
            <person name="Fan B."/>
            <person name="Jiang Y."/>
            <person name="Adhikari A."/>
            <person name="Zheng C.-J."/>
            <person name="Schuster L."/>
            <person name="Cowan T.M."/>
            <person name="Smanski M.J."/>
            <person name="Chevrette M.G."/>
            <person name="De Carvalho L.P.S."/>
            <person name="Shen B."/>
        </authorList>
    </citation>
    <scope>NUCLEOTIDE SEQUENCE [LARGE SCALE GENOMIC DNA]</scope>
    <source>
        <strain evidence="1 2">NPDC045705</strain>
    </source>
</reference>
<proteinExistence type="predicted"/>
<sequence length="106" mass="11998">RGERTVPIDWDRLRAAGAYDTTVPERDWESHLSSRPGAVQTGLRRWFNAYRDGSSPKVNRQDLHLNERADETGLGEFRCPRSCFAQGQFLCTAEGLKHGSKARHVS</sequence>